<dbReference type="AlphaFoldDB" id="A0A6C0BYR8"/>
<dbReference type="EMBL" id="MN739271">
    <property type="protein sequence ID" value="QHS96423.1"/>
    <property type="molecule type" value="Genomic_DNA"/>
</dbReference>
<reference evidence="1" key="1">
    <citation type="journal article" date="2020" name="Nature">
        <title>Giant virus diversity and host interactions through global metagenomics.</title>
        <authorList>
            <person name="Schulz F."/>
            <person name="Roux S."/>
            <person name="Paez-Espino D."/>
            <person name="Jungbluth S."/>
            <person name="Walsh D.A."/>
            <person name="Denef V.J."/>
            <person name="McMahon K.D."/>
            <person name="Konstantinidis K.T."/>
            <person name="Eloe-Fadrosh E.A."/>
            <person name="Kyrpides N.C."/>
            <person name="Woyke T."/>
        </authorList>
    </citation>
    <scope>NUCLEOTIDE SEQUENCE</scope>
    <source>
        <strain evidence="1">GVMAG-M-3300020166-18</strain>
    </source>
</reference>
<evidence type="ECO:0000313" key="1">
    <source>
        <dbReference type="EMBL" id="QHS96423.1"/>
    </source>
</evidence>
<proteinExistence type="predicted"/>
<name>A0A6C0BYR8_9ZZZZ</name>
<protein>
    <submittedName>
        <fullName evidence="1">Uncharacterized protein</fullName>
    </submittedName>
</protein>
<sequence>MGEKENEQTKNTELIGTEKDVINLLNNIEKNKFDIKQYQIYSDEKQQDWLQHQYNLESQYNFYNHWTKNNKYGWFKFTYSIKKVNILRRQYELNNNIKQILIARLIILIFYNNIYA</sequence>
<organism evidence="1">
    <name type="scientific">viral metagenome</name>
    <dbReference type="NCBI Taxonomy" id="1070528"/>
    <lineage>
        <taxon>unclassified sequences</taxon>
        <taxon>metagenomes</taxon>
        <taxon>organismal metagenomes</taxon>
    </lineage>
</organism>
<accession>A0A6C0BYR8</accession>